<gene>
    <name evidence="1" type="ORF">EXN66_Car007377</name>
</gene>
<dbReference type="AlphaFoldDB" id="A0A6G1PN59"/>
<keyword evidence="2" id="KW-1185">Reference proteome</keyword>
<reference evidence="2" key="2">
    <citation type="submission" date="2019-02" db="EMBL/GenBank/DDBJ databases">
        <title>Opniocepnalus argus Var Kimnra genome.</title>
        <authorList>
            <person name="Zhou C."/>
            <person name="Xiao S."/>
        </authorList>
    </citation>
    <scope>NUCLEOTIDE SEQUENCE [LARGE SCALE GENOMIC DNA]</scope>
</reference>
<evidence type="ECO:0000313" key="1">
    <source>
        <dbReference type="EMBL" id="KAF3691702.1"/>
    </source>
</evidence>
<proteinExistence type="predicted"/>
<name>A0A6G1PN59_CHAAH</name>
<organism evidence="1 2">
    <name type="scientific">Channa argus</name>
    <name type="common">Northern snakehead</name>
    <name type="synonym">Ophicephalus argus</name>
    <dbReference type="NCBI Taxonomy" id="215402"/>
    <lineage>
        <taxon>Eukaryota</taxon>
        <taxon>Metazoa</taxon>
        <taxon>Chordata</taxon>
        <taxon>Craniata</taxon>
        <taxon>Vertebrata</taxon>
        <taxon>Euteleostomi</taxon>
        <taxon>Actinopterygii</taxon>
        <taxon>Neopterygii</taxon>
        <taxon>Teleostei</taxon>
        <taxon>Neoteleostei</taxon>
        <taxon>Acanthomorphata</taxon>
        <taxon>Anabantaria</taxon>
        <taxon>Anabantiformes</taxon>
        <taxon>Channoidei</taxon>
        <taxon>Channidae</taxon>
        <taxon>Channa</taxon>
    </lineage>
</organism>
<dbReference type="Proteomes" id="UP000503349">
    <property type="component" value="Chromosome 7"/>
</dbReference>
<sequence length="53" mass="5622">MCENEGFEVVCARIRHSSSSVCLQFPLAPVHSTKPMGICGSASSQKALGRQSV</sequence>
<protein>
    <submittedName>
        <fullName evidence="1">Uncharacterized protein</fullName>
    </submittedName>
</protein>
<evidence type="ECO:0000313" key="2">
    <source>
        <dbReference type="Proteomes" id="UP000503349"/>
    </source>
</evidence>
<reference evidence="1 2" key="1">
    <citation type="submission" date="2019-02" db="EMBL/GenBank/DDBJ databases">
        <title>Opniocepnalus argus genome.</title>
        <authorList>
            <person name="Zhou C."/>
            <person name="Xiao S."/>
        </authorList>
    </citation>
    <scope>NUCLEOTIDE SEQUENCE [LARGE SCALE GENOMIC DNA]</scope>
    <source>
        <strain evidence="1">OARG1902GOOAL</strain>
        <tissue evidence="1">Muscle</tissue>
    </source>
</reference>
<dbReference type="EMBL" id="CM015718">
    <property type="protein sequence ID" value="KAF3691702.1"/>
    <property type="molecule type" value="Genomic_DNA"/>
</dbReference>
<accession>A0A6G1PN59</accession>